<feature type="domain" description="Solute-binding protein family 3/N-terminal" evidence="3">
    <location>
        <begin position="61"/>
        <end position="279"/>
    </location>
</feature>
<dbReference type="Proteomes" id="UP001165279">
    <property type="component" value="Unassembled WGS sequence"/>
</dbReference>
<dbReference type="PANTHER" id="PTHR35936">
    <property type="entry name" value="MEMBRANE-BOUND LYTIC MUREIN TRANSGLYCOSYLASE F"/>
    <property type="match status" value="1"/>
</dbReference>
<dbReference type="SUPFAM" id="SSF53850">
    <property type="entry name" value="Periplasmic binding protein-like II"/>
    <property type="match status" value="1"/>
</dbReference>
<feature type="region of interest" description="Disordered" evidence="2">
    <location>
        <begin position="1"/>
        <end position="22"/>
    </location>
</feature>
<evidence type="ECO:0000313" key="4">
    <source>
        <dbReference type="EMBL" id="MCG6557362.1"/>
    </source>
</evidence>
<sequence length="281" mass="30456">MNRPTRRFRSGNEPGVTDNREKEMTVRRTILKSTLAAAGLALFGISAVAADELDALKEKGVIRIAMSGAYPPFNFVNDENKVVGFDPAIGTEIAKRMGMEAEIVTTAWDGIIGGLLANKYDAIVGSMTITAERDEVVDFVGPYYSDKRAIFTKPGSGIASLADLEGKKVGLTLGETHEDWAREKGYDINTYKGLPELLLELENGRVDAIVNDSIAAILAMTEKGQEFEMFADPTTEPFGAGIAIRQGNPKLAAEMQKALDSIMEDGTYLALAEEWIGADIR</sequence>
<accession>A0ABS9NT12</accession>
<gene>
    <name evidence="4" type="ORF">MB818_04085</name>
</gene>
<reference evidence="4" key="1">
    <citation type="submission" date="2022-02" db="EMBL/GenBank/DDBJ databases">
        <title>The genome sequence of Ruegeria sp. 1NDH52C.</title>
        <authorList>
            <person name="Du J."/>
        </authorList>
    </citation>
    <scope>NUCLEOTIDE SEQUENCE</scope>
    <source>
        <strain evidence="4">1NDH52C</strain>
    </source>
</reference>
<comment type="caution">
    <text evidence="4">The sequence shown here is derived from an EMBL/GenBank/DDBJ whole genome shotgun (WGS) entry which is preliminary data.</text>
</comment>
<name>A0ABS9NT12_9RHOB</name>
<evidence type="ECO:0000259" key="3">
    <source>
        <dbReference type="SMART" id="SM00062"/>
    </source>
</evidence>
<dbReference type="Pfam" id="PF00497">
    <property type="entry name" value="SBP_bac_3"/>
    <property type="match status" value="1"/>
</dbReference>
<evidence type="ECO:0000256" key="2">
    <source>
        <dbReference type="SAM" id="MobiDB-lite"/>
    </source>
</evidence>
<evidence type="ECO:0000313" key="5">
    <source>
        <dbReference type="Proteomes" id="UP001165279"/>
    </source>
</evidence>
<dbReference type="Gene3D" id="3.40.190.10">
    <property type="entry name" value="Periplasmic binding protein-like II"/>
    <property type="match status" value="2"/>
</dbReference>
<dbReference type="EMBL" id="JAKOEM010000002">
    <property type="protein sequence ID" value="MCG6557362.1"/>
    <property type="molecule type" value="Genomic_DNA"/>
</dbReference>
<keyword evidence="5" id="KW-1185">Reference proteome</keyword>
<organism evidence="4 5">
    <name type="scientific">Ruegeria alba</name>
    <dbReference type="NCBI Taxonomy" id="2916756"/>
    <lineage>
        <taxon>Bacteria</taxon>
        <taxon>Pseudomonadati</taxon>
        <taxon>Pseudomonadota</taxon>
        <taxon>Alphaproteobacteria</taxon>
        <taxon>Rhodobacterales</taxon>
        <taxon>Roseobacteraceae</taxon>
        <taxon>Ruegeria</taxon>
    </lineage>
</organism>
<dbReference type="RefSeq" id="WP_234137391.1">
    <property type="nucleotide sequence ID" value="NZ_JAKOEM010000002.1"/>
</dbReference>
<dbReference type="SMART" id="SM00062">
    <property type="entry name" value="PBPb"/>
    <property type="match status" value="1"/>
</dbReference>
<proteinExistence type="predicted"/>
<dbReference type="InterPro" id="IPR001638">
    <property type="entry name" value="Solute-binding_3/MltF_N"/>
</dbReference>
<evidence type="ECO:0000256" key="1">
    <source>
        <dbReference type="ARBA" id="ARBA00022729"/>
    </source>
</evidence>
<dbReference type="PANTHER" id="PTHR35936:SF19">
    <property type="entry name" value="AMINO-ACID-BINDING PROTEIN YXEM-RELATED"/>
    <property type="match status" value="1"/>
</dbReference>
<keyword evidence="1" id="KW-0732">Signal</keyword>
<protein>
    <submittedName>
        <fullName evidence="4">Transporter substrate-binding domain-containing protein</fullName>
    </submittedName>
</protein>